<reference evidence="1" key="1">
    <citation type="journal article" date="2015" name="Nature">
        <title>Complex archaea that bridge the gap between prokaryotes and eukaryotes.</title>
        <authorList>
            <person name="Spang A."/>
            <person name="Saw J.H."/>
            <person name="Jorgensen S.L."/>
            <person name="Zaremba-Niedzwiedzka K."/>
            <person name="Martijn J."/>
            <person name="Lind A.E."/>
            <person name="van Eijk R."/>
            <person name="Schleper C."/>
            <person name="Guy L."/>
            <person name="Ettema T.J."/>
        </authorList>
    </citation>
    <scope>NUCLEOTIDE SEQUENCE</scope>
</reference>
<sequence length="72" mass="8044">MKVTIRSETEVVIELLSGRQFRIATPGLQEDYVLVSKESPDGETVPLEVSIYSNHGGKRLEFPVPARSVQCR</sequence>
<evidence type="ECO:0000313" key="1">
    <source>
        <dbReference type="EMBL" id="KKM97582.1"/>
    </source>
</evidence>
<protein>
    <submittedName>
        <fullName evidence="1">Uncharacterized protein</fullName>
    </submittedName>
</protein>
<dbReference type="EMBL" id="LAZR01005731">
    <property type="protein sequence ID" value="KKM97582.1"/>
    <property type="molecule type" value="Genomic_DNA"/>
</dbReference>
<gene>
    <name evidence="1" type="ORF">LCGC14_1166700</name>
</gene>
<accession>A0A0F9PWK2</accession>
<comment type="caution">
    <text evidence="1">The sequence shown here is derived from an EMBL/GenBank/DDBJ whole genome shotgun (WGS) entry which is preliminary data.</text>
</comment>
<proteinExistence type="predicted"/>
<dbReference type="AlphaFoldDB" id="A0A0F9PWK2"/>
<organism evidence="1">
    <name type="scientific">marine sediment metagenome</name>
    <dbReference type="NCBI Taxonomy" id="412755"/>
    <lineage>
        <taxon>unclassified sequences</taxon>
        <taxon>metagenomes</taxon>
        <taxon>ecological metagenomes</taxon>
    </lineage>
</organism>
<name>A0A0F9PWK2_9ZZZZ</name>